<gene>
    <name evidence="2" type="ORF">NDU88_003244</name>
</gene>
<reference evidence="2" key="1">
    <citation type="journal article" date="2022" name="bioRxiv">
        <title>Sequencing and chromosome-scale assembly of the giantPleurodeles waltlgenome.</title>
        <authorList>
            <person name="Brown T."/>
            <person name="Elewa A."/>
            <person name="Iarovenko S."/>
            <person name="Subramanian E."/>
            <person name="Araus A.J."/>
            <person name="Petzold A."/>
            <person name="Susuki M."/>
            <person name="Suzuki K.-i.T."/>
            <person name="Hayashi T."/>
            <person name="Toyoda A."/>
            <person name="Oliveira C."/>
            <person name="Osipova E."/>
            <person name="Leigh N.D."/>
            <person name="Simon A."/>
            <person name="Yun M.H."/>
        </authorList>
    </citation>
    <scope>NUCLEOTIDE SEQUENCE</scope>
    <source>
        <strain evidence="2">20211129_DDA</strain>
        <tissue evidence="2">Liver</tissue>
    </source>
</reference>
<organism evidence="2 3">
    <name type="scientific">Pleurodeles waltl</name>
    <name type="common">Iberian ribbed newt</name>
    <dbReference type="NCBI Taxonomy" id="8319"/>
    <lineage>
        <taxon>Eukaryota</taxon>
        <taxon>Metazoa</taxon>
        <taxon>Chordata</taxon>
        <taxon>Craniata</taxon>
        <taxon>Vertebrata</taxon>
        <taxon>Euteleostomi</taxon>
        <taxon>Amphibia</taxon>
        <taxon>Batrachia</taxon>
        <taxon>Caudata</taxon>
        <taxon>Salamandroidea</taxon>
        <taxon>Salamandridae</taxon>
        <taxon>Pleurodelinae</taxon>
        <taxon>Pleurodeles</taxon>
    </lineage>
</organism>
<sequence length="111" mass="12203">MEVDDNATMRADKAVSISAGERGTTPIVHHAHETTEETDVDNEAGNLTPGPQMGVSQPLRTAASGHRQRHRTHDAAKSAILKLRSPVGSWDHRIERKNRRTIPGDRDPARV</sequence>
<dbReference type="Proteomes" id="UP001066276">
    <property type="component" value="Chromosome 1_1"/>
</dbReference>
<name>A0AAV7WS98_PLEWA</name>
<accession>A0AAV7WS98</accession>
<comment type="caution">
    <text evidence="2">The sequence shown here is derived from an EMBL/GenBank/DDBJ whole genome shotgun (WGS) entry which is preliminary data.</text>
</comment>
<evidence type="ECO:0000313" key="3">
    <source>
        <dbReference type="Proteomes" id="UP001066276"/>
    </source>
</evidence>
<proteinExistence type="predicted"/>
<evidence type="ECO:0000256" key="1">
    <source>
        <dbReference type="SAM" id="MobiDB-lite"/>
    </source>
</evidence>
<dbReference type="AlphaFoldDB" id="A0AAV7WS98"/>
<dbReference type="EMBL" id="JANPWB010000001">
    <property type="protein sequence ID" value="KAJ1215636.1"/>
    <property type="molecule type" value="Genomic_DNA"/>
</dbReference>
<protein>
    <submittedName>
        <fullName evidence="2">Uncharacterized protein</fullName>
    </submittedName>
</protein>
<keyword evidence="3" id="KW-1185">Reference proteome</keyword>
<evidence type="ECO:0000313" key="2">
    <source>
        <dbReference type="EMBL" id="KAJ1215636.1"/>
    </source>
</evidence>
<feature type="region of interest" description="Disordered" evidence="1">
    <location>
        <begin position="1"/>
        <end position="75"/>
    </location>
</feature>